<accession>A0AAN6ND22</accession>
<name>A0AAN6ND22_9PEZI</name>
<sequence>MISLTSMPLRSNNTTPVPYQPGKSLQLQVLRSCCNLPFSQSVTAIISKTFDITMSPVMDVTINTESGSNFRAVLKLYDRRFGTDLRSIRGEHAPHTAADEAVFQSFVRQGKMGPFLRELEEEMKTALISPKASHLYDGTPEGSAKYEAALWQECNDYFDCETEAYARLRDLQGRSIPRMYAHVCLAPRSSDAPPDLLQSQTARYLEVKGVLLELIPGYSLWDLPTSPLAPPDPKKTWPAIVQSAVDAAHDINRRGVIMKDCGPRNVVVDERSQTPFIIDLAQCCFRDKATEAWEKTREPGEEDEDWDPDVEYWERVMGFDNAGAIGAVMTTLLLQTKGMKLDIKYPDRRHQTP</sequence>
<dbReference type="Proteomes" id="UP001303473">
    <property type="component" value="Unassembled WGS sequence"/>
</dbReference>
<dbReference type="SUPFAM" id="SSF56112">
    <property type="entry name" value="Protein kinase-like (PK-like)"/>
    <property type="match status" value="1"/>
</dbReference>
<keyword evidence="2" id="KW-1185">Reference proteome</keyword>
<comment type="caution">
    <text evidence="1">The sequence shown here is derived from an EMBL/GenBank/DDBJ whole genome shotgun (WGS) entry which is preliminary data.</text>
</comment>
<evidence type="ECO:0000313" key="1">
    <source>
        <dbReference type="EMBL" id="KAK3941993.1"/>
    </source>
</evidence>
<evidence type="ECO:0000313" key="2">
    <source>
        <dbReference type="Proteomes" id="UP001303473"/>
    </source>
</evidence>
<dbReference type="AlphaFoldDB" id="A0AAN6ND22"/>
<proteinExistence type="predicted"/>
<organism evidence="1 2">
    <name type="scientific">Diplogelasinospora grovesii</name>
    <dbReference type="NCBI Taxonomy" id="303347"/>
    <lineage>
        <taxon>Eukaryota</taxon>
        <taxon>Fungi</taxon>
        <taxon>Dikarya</taxon>
        <taxon>Ascomycota</taxon>
        <taxon>Pezizomycotina</taxon>
        <taxon>Sordariomycetes</taxon>
        <taxon>Sordariomycetidae</taxon>
        <taxon>Sordariales</taxon>
        <taxon>Diplogelasinosporaceae</taxon>
        <taxon>Diplogelasinospora</taxon>
    </lineage>
</organism>
<protein>
    <recommendedName>
        <fullName evidence="3">Protein kinase domain-containing protein</fullName>
    </recommendedName>
</protein>
<evidence type="ECO:0008006" key="3">
    <source>
        <dbReference type="Google" id="ProtNLM"/>
    </source>
</evidence>
<dbReference type="InterPro" id="IPR011009">
    <property type="entry name" value="Kinase-like_dom_sf"/>
</dbReference>
<gene>
    <name evidence="1" type="ORF">QBC46DRAFT_380915</name>
</gene>
<reference evidence="2" key="1">
    <citation type="journal article" date="2023" name="Mol. Phylogenet. Evol.">
        <title>Genome-scale phylogeny and comparative genomics of the fungal order Sordariales.</title>
        <authorList>
            <person name="Hensen N."/>
            <person name="Bonometti L."/>
            <person name="Westerberg I."/>
            <person name="Brannstrom I.O."/>
            <person name="Guillou S."/>
            <person name="Cros-Aarteil S."/>
            <person name="Calhoun S."/>
            <person name="Haridas S."/>
            <person name="Kuo A."/>
            <person name="Mondo S."/>
            <person name="Pangilinan J."/>
            <person name="Riley R."/>
            <person name="LaButti K."/>
            <person name="Andreopoulos B."/>
            <person name="Lipzen A."/>
            <person name="Chen C."/>
            <person name="Yan M."/>
            <person name="Daum C."/>
            <person name="Ng V."/>
            <person name="Clum A."/>
            <person name="Steindorff A."/>
            <person name="Ohm R.A."/>
            <person name="Martin F."/>
            <person name="Silar P."/>
            <person name="Natvig D.O."/>
            <person name="Lalanne C."/>
            <person name="Gautier V."/>
            <person name="Ament-Velasquez S.L."/>
            <person name="Kruys A."/>
            <person name="Hutchinson M.I."/>
            <person name="Powell A.J."/>
            <person name="Barry K."/>
            <person name="Miller A.N."/>
            <person name="Grigoriev I.V."/>
            <person name="Debuchy R."/>
            <person name="Gladieux P."/>
            <person name="Hiltunen Thoren M."/>
            <person name="Johannesson H."/>
        </authorList>
    </citation>
    <scope>NUCLEOTIDE SEQUENCE [LARGE SCALE GENOMIC DNA]</scope>
    <source>
        <strain evidence="2">CBS 340.73</strain>
    </source>
</reference>
<dbReference type="EMBL" id="MU853777">
    <property type="protein sequence ID" value="KAK3941993.1"/>
    <property type="molecule type" value="Genomic_DNA"/>
</dbReference>